<protein>
    <submittedName>
        <fullName evidence="1">(Mediterranean fruit fly) hypothetical protein</fullName>
    </submittedName>
</protein>
<organism evidence="1 2">
    <name type="scientific">Ceratitis capitata</name>
    <name type="common">Mediterranean fruit fly</name>
    <name type="synonym">Tephritis capitata</name>
    <dbReference type="NCBI Taxonomy" id="7213"/>
    <lineage>
        <taxon>Eukaryota</taxon>
        <taxon>Metazoa</taxon>
        <taxon>Ecdysozoa</taxon>
        <taxon>Arthropoda</taxon>
        <taxon>Hexapoda</taxon>
        <taxon>Insecta</taxon>
        <taxon>Pterygota</taxon>
        <taxon>Neoptera</taxon>
        <taxon>Endopterygota</taxon>
        <taxon>Diptera</taxon>
        <taxon>Brachycera</taxon>
        <taxon>Muscomorpha</taxon>
        <taxon>Tephritoidea</taxon>
        <taxon>Tephritidae</taxon>
        <taxon>Ceratitis</taxon>
        <taxon>Ceratitis</taxon>
    </lineage>
</organism>
<proteinExistence type="predicted"/>
<evidence type="ECO:0000313" key="2">
    <source>
        <dbReference type="Proteomes" id="UP000606786"/>
    </source>
</evidence>
<keyword evidence="2" id="KW-1185">Reference proteome</keyword>
<evidence type="ECO:0000313" key="1">
    <source>
        <dbReference type="EMBL" id="CAD7002405.1"/>
    </source>
</evidence>
<gene>
    <name evidence="1" type="ORF">CCAP1982_LOCUS10897</name>
</gene>
<accession>A0A811UWL9</accession>
<dbReference type="AlphaFoldDB" id="A0A811UWL9"/>
<name>A0A811UWL9_CERCA</name>
<sequence length="60" mass="6869">MKSLSEFKLYFKSELTQSLIRSGAHELKQICESNLCKKRQSLSLKCRSGAAKVIECHMHI</sequence>
<reference evidence="1" key="1">
    <citation type="submission" date="2020-11" db="EMBL/GenBank/DDBJ databases">
        <authorList>
            <person name="Whitehead M."/>
        </authorList>
    </citation>
    <scope>NUCLEOTIDE SEQUENCE</scope>
    <source>
        <strain evidence="1">EGII</strain>
    </source>
</reference>
<dbReference type="Proteomes" id="UP000606786">
    <property type="component" value="Unassembled WGS sequence"/>
</dbReference>
<comment type="caution">
    <text evidence="1">The sequence shown here is derived from an EMBL/GenBank/DDBJ whole genome shotgun (WGS) entry which is preliminary data.</text>
</comment>
<dbReference type="EMBL" id="CAJHJT010000034">
    <property type="protein sequence ID" value="CAD7002405.1"/>
    <property type="molecule type" value="Genomic_DNA"/>
</dbReference>